<feature type="domain" description="RNase H type-1" evidence="3">
    <location>
        <begin position="742"/>
        <end position="871"/>
    </location>
</feature>
<dbReference type="SUPFAM" id="SSF56672">
    <property type="entry name" value="DNA/RNA polymerases"/>
    <property type="match status" value="1"/>
</dbReference>
<dbReference type="GO" id="GO:0071897">
    <property type="term" value="P:DNA biosynthetic process"/>
    <property type="evidence" value="ECO:0007669"/>
    <property type="project" value="UniProtKB-ARBA"/>
</dbReference>
<dbReference type="GO" id="GO:0004523">
    <property type="term" value="F:RNA-DNA hybrid ribonuclease activity"/>
    <property type="evidence" value="ECO:0007669"/>
    <property type="project" value="InterPro"/>
</dbReference>
<feature type="domain" description="Reverse transcriptase" evidence="2">
    <location>
        <begin position="249"/>
        <end position="593"/>
    </location>
</feature>
<evidence type="ECO:0000259" key="2">
    <source>
        <dbReference type="PROSITE" id="PS50878"/>
    </source>
</evidence>
<dbReference type="Gene3D" id="3.30.420.10">
    <property type="entry name" value="Ribonuclease H-like superfamily/Ribonuclease H"/>
    <property type="match status" value="1"/>
</dbReference>
<proteinExistence type="predicted"/>
<evidence type="ECO:0000259" key="3">
    <source>
        <dbReference type="PROSITE" id="PS50879"/>
    </source>
</evidence>
<evidence type="ECO:0000313" key="5">
    <source>
        <dbReference type="Proteomes" id="UP001054837"/>
    </source>
</evidence>
<dbReference type="InterPro" id="IPR012337">
    <property type="entry name" value="RNaseH-like_sf"/>
</dbReference>
<dbReference type="PANTHER" id="PTHR33332">
    <property type="entry name" value="REVERSE TRANSCRIPTASE DOMAIN-CONTAINING PROTEIN"/>
    <property type="match status" value="1"/>
</dbReference>
<dbReference type="SUPFAM" id="SSF53098">
    <property type="entry name" value="Ribonuclease H-like"/>
    <property type="match status" value="1"/>
</dbReference>
<evidence type="ECO:0000313" key="4">
    <source>
        <dbReference type="EMBL" id="GIX77396.1"/>
    </source>
</evidence>
<dbReference type="InterPro" id="IPR036397">
    <property type="entry name" value="RNaseH_sf"/>
</dbReference>
<reference evidence="4 5" key="1">
    <citation type="submission" date="2021-06" db="EMBL/GenBank/DDBJ databases">
        <title>Caerostris darwini draft genome.</title>
        <authorList>
            <person name="Kono N."/>
            <person name="Arakawa K."/>
        </authorList>
    </citation>
    <scope>NUCLEOTIDE SEQUENCE [LARGE SCALE GENOMIC DNA]</scope>
</reference>
<dbReference type="InterPro" id="IPR000477">
    <property type="entry name" value="RT_dom"/>
</dbReference>
<dbReference type="PROSITE" id="PS50878">
    <property type="entry name" value="RT_POL"/>
    <property type="match status" value="1"/>
</dbReference>
<dbReference type="GO" id="GO:0042575">
    <property type="term" value="C:DNA polymerase complex"/>
    <property type="evidence" value="ECO:0007669"/>
    <property type="project" value="UniProtKB-ARBA"/>
</dbReference>
<dbReference type="CDD" id="cd09276">
    <property type="entry name" value="Rnase_HI_RT_non_LTR"/>
    <property type="match status" value="1"/>
</dbReference>
<name>A0AAV4N159_9ARAC</name>
<keyword evidence="1" id="KW-0175">Coiled coil</keyword>
<feature type="coiled-coil region" evidence="1">
    <location>
        <begin position="49"/>
        <end position="148"/>
    </location>
</feature>
<comment type="caution">
    <text evidence="4">The sequence shown here is derived from an EMBL/GenBank/DDBJ whole genome shotgun (WGS) entry which is preliminary data.</text>
</comment>
<dbReference type="AlphaFoldDB" id="A0AAV4N159"/>
<evidence type="ECO:0000256" key="1">
    <source>
        <dbReference type="SAM" id="Coils"/>
    </source>
</evidence>
<dbReference type="Pfam" id="PF00078">
    <property type="entry name" value="RVT_1"/>
    <property type="match status" value="1"/>
</dbReference>
<protein>
    <submittedName>
        <fullName evidence="4">115 kDa protein in type-1 retrotransposable element R1DM</fullName>
    </submittedName>
</protein>
<dbReference type="GO" id="GO:0003676">
    <property type="term" value="F:nucleic acid binding"/>
    <property type="evidence" value="ECO:0007669"/>
    <property type="project" value="InterPro"/>
</dbReference>
<gene>
    <name evidence="4" type="primary">R1A1-element ORF2</name>
    <name evidence="4" type="ORF">CDAR_2601</name>
</gene>
<sequence>MAETTFTTGIIALVDFAKDIEKIFAKDKNMVRTTKEAARLKFLELDEIFAKQEQEIVSLKAKLEISQNTANSQEQNDNIFLRGKLKESRRLLKEAQQEVITLKENTEIKNSITQNPQATNIKEKDQQIAFLKGQMEESRQMYKDLLKDNTTYFKEALTSTKIENSKQPSYAEVISNKNKATIIITPKDKEQPINEIRNNIQQQLKGTTEIENIKKVVINKNNQLIIKTTNKDQATKLKESIHKNDQLTKILEARSPQEKKLKTIIYGIPEEATENEILKSITTALDKDSEHTKLCSARVNRAGVEKSRLMFCNGSMAVDHLINVEVAVDPFEVDLWTELKYLVPLRNCTMTVARCSNSPSEVVSSGGLMAFYGMSQLLVSPYLFQRKKFSQQPSIWISKKGTTINALQNIISFISNAHARNHVTSIISLDVANAFNSANWSILKQKLQNLNIPTYLKAILHSFLQDRRVTLGEVNQPYDKGIPQGSCLGPILWNIFVNGILDIDVGQHSCIQAFADDVVILFSAPATYRFTNMCIAPLKKVSNWLIQNDLQLNHDKSIFSIFAKKNYSHIPNIKIGTHKIKYLKQFKHLGLVMDKQLSWHPHLDYVTSKITKLMQKINRTTRVYWGLSPPVKKEIYKRVLEKIMLYGHEIWFNGKAKQVGKLNKLQRIGLLNVTKCYRTVSTDALQILAGIPPIEVTLRSLTKLYQLRHLHLDISNSNLEKRPNIEPPRHKQKFKWRHLIEKEGGHCIFTDGSKMNNRVGSAMVVVENGVETSHKFVRINDEASVFMAELEAIEMAIHHIISNNILHSKIITDSRTVLQALNNPANCSPSIFQLKQLLSMTSANIELIWTRAHIGIHGNELADQFAKQATSKDTIDQHMYIPIRYIKKLLYHEILTVWQNHWVNSAKGRAVFEIYGKVNPKRILGNFFLN</sequence>
<dbReference type="InterPro" id="IPR002156">
    <property type="entry name" value="RNaseH_domain"/>
</dbReference>
<dbReference type="Proteomes" id="UP001054837">
    <property type="component" value="Unassembled WGS sequence"/>
</dbReference>
<organism evidence="4 5">
    <name type="scientific">Caerostris darwini</name>
    <dbReference type="NCBI Taxonomy" id="1538125"/>
    <lineage>
        <taxon>Eukaryota</taxon>
        <taxon>Metazoa</taxon>
        <taxon>Ecdysozoa</taxon>
        <taxon>Arthropoda</taxon>
        <taxon>Chelicerata</taxon>
        <taxon>Arachnida</taxon>
        <taxon>Araneae</taxon>
        <taxon>Araneomorphae</taxon>
        <taxon>Entelegynae</taxon>
        <taxon>Araneoidea</taxon>
        <taxon>Araneidae</taxon>
        <taxon>Caerostris</taxon>
    </lineage>
</organism>
<keyword evidence="5" id="KW-1185">Reference proteome</keyword>
<dbReference type="InterPro" id="IPR043502">
    <property type="entry name" value="DNA/RNA_pol_sf"/>
</dbReference>
<accession>A0AAV4N159</accession>
<dbReference type="Pfam" id="PF00075">
    <property type="entry name" value="RNase_H"/>
    <property type="match status" value="1"/>
</dbReference>
<dbReference type="PROSITE" id="PS50879">
    <property type="entry name" value="RNASE_H_1"/>
    <property type="match status" value="1"/>
</dbReference>
<dbReference type="EMBL" id="BPLQ01001011">
    <property type="protein sequence ID" value="GIX77396.1"/>
    <property type="molecule type" value="Genomic_DNA"/>
</dbReference>